<name>M7BHG5_CHEMY</name>
<sequence length="73" mass="7717">MASGQRALVGIQMTEPKVKAESESGIRAEGQNQSQIPNARAKGRDSVGARGIGKMCHQAKGKHMKPAAFEGKI</sequence>
<proteinExistence type="predicted"/>
<feature type="region of interest" description="Disordered" evidence="1">
    <location>
        <begin position="1"/>
        <end position="47"/>
    </location>
</feature>
<evidence type="ECO:0000313" key="2">
    <source>
        <dbReference type="EMBL" id="EMP37311.1"/>
    </source>
</evidence>
<gene>
    <name evidence="2" type="ORF">UY3_05500</name>
</gene>
<organism evidence="2 3">
    <name type="scientific">Chelonia mydas</name>
    <name type="common">Green sea-turtle</name>
    <name type="synonym">Chelonia agassizi</name>
    <dbReference type="NCBI Taxonomy" id="8469"/>
    <lineage>
        <taxon>Eukaryota</taxon>
        <taxon>Metazoa</taxon>
        <taxon>Chordata</taxon>
        <taxon>Craniata</taxon>
        <taxon>Vertebrata</taxon>
        <taxon>Euteleostomi</taxon>
        <taxon>Archelosauria</taxon>
        <taxon>Testudinata</taxon>
        <taxon>Testudines</taxon>
        <taxon>Cryptodira</taxon>
        <taxon>Durocryptodira</taxon>
        <taxon>Americhelydia</taxon>
        <taxon>Chelonioidea</taxon>
        <taxon>Cheloniidae</taxon>
        <taxon>Chelonia</taxon>
    </lineage>
</organism>
<dbReference type="Proteomes" id="UP000031443">
    <property type="component" value="Unassembled WGS sequence"/>
</dbReference>
<evidence type="ECO:0000256" key="1">
    <source>
        <dbReference type="SAM" id="MobiDB-lite"/>
    </source>
</evidence>
<evidence type="ECO:0000313" key="3">
    <source>
        <dbReference type="Proteomes" id="UP000031443"/>
    </source>
</evidence>
<keyword evidence="3" id="KW-1185">Reference proteome</keyword>
<accession>M7BHG5</accession>
<feature type="compositionally biased region" description="Basic and acidic residues" evidence="1">
    <location>
        <begin position="16"/>
        <end position="26"/>
    </location>
</feature>
<reference evidence="3" key="1">
    <citation type="journal article" date="2013" name="Nat. Genet.">
        <title>The draft genomes of soft-shell turtle and green sea turtle yield insights into the development and evolution of the turtle-specific body plan.</title>
        <authorList>
            <person name="Wang Z."/>
            <person name="Pascual-Anaya J."/>
            <person name="Zadissa A."/>
            <person name="Li W."/>
            <person name="Niimura Y."/>
            <person name="Huang Z."/>
            <person name="Li C."/>
            <person name="White S."/>
            <person name="Xiong Z."/>
            <person name="Fang D."/>
            <person name="Wang B."/>
            <person name="Ming Y."/>
            <person name="Chen Y."/>
            <person name="Zheng Y."/>
            <person name="Kuraku S."/>
            <person name="Pignatelli M."/>
            <person name="Herrero J."/>
            <person name="Beal K."/>
            <person name="Nozawa M."/>
            <person name="Li Q."/>
            <person name="Wang J."/>
            <person name="Zhang H."/>
            <person name="Yu L."/>
            <person name="Shigenobu S."/>
            <person name="Wang J."/>
            <person name="Liu J."/>
            <person name="Flicek P."/>
            <person name="Searle S."/>
            <person name="Wang J."/>
            <person name="Kuratani S."/>
            <person name="Yin Y."/>
            <person name="Aken B."/>
            <person name="Zhang G."/>
            <person name="Irie N."/>
        </authorList>
    </citation>
    <scope>NUCLEOTIDE SEQUENCE [LARGE SCALE GENOMIC DNA]</scope>
</reference>
<dbReference type="EMBL" id="KB522583">
    <property type="protein sequence ID" value="EMP37311.1"/>
    <property type="molecule type" value="Genomic_DNA"/>
</dbReference>
<dbReference type="AlphaFoldDB" id="M7BHG5"/>
<protein>
    <submittedName>
        <fullName evidence="2">Uncharacterized protein</fullName>
    </submittedName>
</protein>